<dbReference type="GeneID" id="74986402"/>
<evidence type="ECO:0000313" key="6">
    <source>
        <dbReference type="EMBL" id="RGC46295.1"/>
    </source>
</evidence>
<dbReference type="InterPro" id="IPR006176">
    <property type="entry name" value="3-OHacyl-CoA_DH_NAD-bd"/>
</dbReference>
<dbReference type="InterPro" id="IPR006108">
    <property type="entry name" value="3HC_DH_C"/>
</dbReference>
<dbReference type="AlphaFoldDB" id="A0A3E2XM37"/>
<dbReference type="GO" id="GO:0070403">
    <property type="term" value="F:NAD+ binding"/>
    <property type="evidence" value="ECO:0007669"/>
    <property type="project" value="InterPro"/>
</dbReference>
<dbReference type="InterPro" id="IPR036291">
    <property type="entry name" value="NAD(P)-bd_dom_sf"/>
</dbReference>
<evidence type="ECO:0000259" key="5">
    <source>
        <dbReference type="Pfam" id="PF02737"/>
    </source>
</evidence>
<dbReference type="Pfam" id="PF00725">
    <property type="entry name" value="3HCDH"/>
    <property type="match status" value="1"/>
</dbReference>
<evidence type="ECO:0000256" key="1">
    <source>
        <dbReference type="ARBA" id="ARBA00005086"/>
    </source>
</evidence>
<dbReference type="SUPFAM" id="SSF51735">
    <property type="entry name" value="NAD(P)-binding Rossmann-fold domains"/>
    <property type="match status" value="1"/>
</dbReference>
<dbReference type="Gene3D" id="3.40.50.720">
    <property type="entry name" value="NAD(P)-binding Rossmann-like Domain"/>
    <property type="match status" value="1"/>
</dbReference>
<sequence>MKVADIKNVAGIGGGVIGGSWAVLFAMKGLNVKLYDINDDCLANDKKTIVSNLEFLAENGAIEDKDAVLARIQFTTSMEEAVKDAQFIQESGPERLPIKHSMLAEIEKYAPVDAIVATSASGLPLGQITEHAVHPERCVGGHPYNPPHLIPLVEITKTEKTDEANVELAKEFYESLGKEAIVLKKDCPGYICNRLQLAVFREMVDLVERGVCTVEEADKALTFGPAIRWAIFGHNMIMQLGNKDGLKGMMDMLAGGFNLCADIAAWDTIPADYGTKAQKEMDEIMKNLPDEVGHTNAEIAQYRDKMLIDILKLHHKF</sequence>
<dbReference type="InterPro" id="IPR013328">
    <property type="entry name" value="6PGD_dom2"/>
</dbReference>
<comment type="similarity">
    <text evidence="2">Belongs to the 3-hydroxyacyl-CoA dehydrogenase family.</text>
</comment>
<evidence type="ECO:0000259" key="4">
    <source>
        <dbReference type="Pfam" id="PF00725"/>
    </source>
</evidence>
<dbReference type="InterPro" id="IPR008927">
    <property type="entry name" value="6-PGluconate_DH-like_C_sf"/>
</dbReference>
<dbReference type="SUPFAM" id="SSF48179">
    <property type="entry name" value="6-phosphogluconate dehydrogenase C-terminal domain-like"/>
    <property type="match status" value="1"/>
</dbReference>
<dbReference type="GO" id="GO:0016616">
    <property type="term" value="F:oxidoreductase activity, acting on the CH-OH group of donors, NAD or NADP as acceptor"/>
    <property type="evidence" value="ECO:0007669"/>
    <property type="project" value="InterPro"/>
</dbReference>
<feature type="domain" description="3-hydroxyacyl-CoA dehydrogenase C-terminal" evidence="4">
    <location>
        <begin position="189"/>
        <end position="233"/>
    </location>
</feature>
<evidence type="ECO:0000256" key="3">
    <source>
        <dbReference type="ARBA" id="ARBA00023002"/>
    </source>
</evidence>
<dbReference type="OrthoDB" id="9771883at2"/>
<accession>A0A3E2XM37</accession>
<keyword evidence="7" id="KW-1185">Reference proteome</keyword>
<organism evidence="6 7">
    <name type="scientific">Coprococcus catus</name>
    <dbReference type="NCBI Taxonomy" id="116085"/>
    <lineage>
        <taxon>Bacteria</taxon>
        <taxon>Bacillati</taxon>
        <taxon>Bacillota</taxon>
        <taxon>Clostridia</taxon>
        <taxon>Lachnospirales</taxon>
        <taxon>Lachnospiraceae</taxon>
        <taxon>Coprococcus</taxon>
    </lineage>
</organism>
<dbReference type="GO" id="GO:0006631">
    <property type="term" value="P:fatty acid metabolic process"/>
    <property type="evidence" value="ECO:0007669"/>
    <property type="project" value="InterPro"/>
</dbReference>
<keyword evidence="3" id="KW-0560">Oxidoreductase</keyword>
<reference evidence="6 7" key="1">
    <citation type="submission" date="2018-08" db="EMBL/GenBank/DDBJ databases">
        <title>A genome reference for cultivated species of the human gut microbiota.</title>
        <authorList>
            <person name="Zou Y."/>
            <person name="Xue W."/>
            <person name="Luo G."/>
        </authorList>
    </citation>
    <scope>NUCLEOTIDE SEQUENCE [LARGE SCALE GENOMIC DNA]</scope>
    <source>
        <strain evidence="6 7">AM28-39</strain>
    </source>
</reference>
<dbReference type="Gene3D" id="1.10.1040.10">
    <property type="entry name" value="N-(1-d-carboxylethyl)-l-norvaline Dehydrogenase, domain 2"/>
    <property type="match status" value="1"/>
</dbReference>
<comment type="pathway">
    <text evidence="1">Lipid metabolism; butanoate metabolism.</text>
</comment>
<name>A0A3E2XM37_9FIRM</name>
<dbReference type="Pfam" id="PF02737">
    <property type="entry name" value="3HCDH_N"/>
    <property type="match status" value="1"/>
</dbReference>
<dbReference type="RefSeq" id="WP_015513842.1">
    <property type="nucleotide sequence ID" value="NZ_JAAXCM010000021.1"/>
</dbReference>
<feature type="domain" description="3-hydroxyacyl-CoA dehydrogenase NAD binding" evidence="5">
    <location>
        <begin position="8"/>
        <end position="186"/>
    </location>
</feature>
<gene>
    <name evidence="6" type="ORF">DW747_10405</name>
</gene>
<protein>
    <submittedName>
        <fullName evidence="6">3-hydroxyacyl-CoA dehydrogenase family protein</fullName>
    </submittedName>
</protein>
<dbReference type="Proteomes" id="UP000261231">
    <property type="component" value="Unassembled WGS sequence"/>
</dbReference>
<dbReference type="EMBL" id="QVFD01000009">
    <property type="protein sequence ID" value="RGC46295.1"/>
    <property type="molecule type" value="Genomic_DNA"/>
</dbReference>
<dbReference type="PANTHER" id="PTHR48075:SF5">
    <property type="entry name" value="3-HYDROXYBUTYRYL-COA DEHYDROGENASE"/>
    <property type="match status" value="1"/>
</dbReference>
<proteinExistence type="inferred from homology"/>
<evidence type="ECO:0000313" key="7">
    <source>
        <dbReference type="Proteomes" id="UP000261231"/>
    </source>
</evidence>
<evidence type="ECO:0000256" key="2">
    <source>
        <dbReference type="ARBA" id="ARBA00009463"/>
    </source>
</evidence>
<comment type="caution">
    <text evidence="6">The sequence shown here is derived from an EMBL/GenBank/DDBJ whole genome shotgun (WGS) entry which is preliminary data.</text>
</comment>
<dbReference type="PANTHER" id="PTHR48075">
    <property type="entry name" value="3-HYDROXYACYL-COA DEHYDROGENASE FAMILY PROTEIN"/>
    <property type="match status" value="1"/>
</dbReference>